<comment type="caution">
    <text evidence="7">The sequence shown here is derived from an EMBL/GenBank/DDBJ whole genome shotgun (WGS) entry which is preliminary data.</text>
</comment>
<evidence type="ECO:0000256" key="4">
    <source>
        <dbReference type="RuleBase" id="RU000499"/>
    </source>
</evidence>
<protein>
    <recommendedName>
        <fullName evidence="4">Glutathione peroxidase</fullName>
    </recommendedName>
</protein>
<dbReference type="RefSeq" id="WP_249059262.1">
    <property type="nucleotide sequence ID" value="NZ_JALZWP010000011.1"/>
</dbReference>
<reference evidence="7 8" key="1">
    <citation type="submission" date="2022-05" db="EMBL/GenBank/DDBJ databases">
        <title>Seasonal and diel survey of microbial diversity of the Tyrrhenian coast.</title>
        <authorList>
            <person name="Gattoni G."/>
            <person name="Corral P."/>
        </authorList>
    </citation>
    <scope>NUCLEOTIDE SEQUENCE [LARGE SCALE GENOMIC DNA]</scope>
    <source>
        <strain evidence="7 8">V10</strain>
    </source>
</reference>
<dbReference type="CDD" id="cd00340">
    <property type="entry name" value="GSH_Peroxidase"/>
    <property type="match status" value="1"/>
</dbReference>
<dbReference type="PIRSF" id="PIRSF000303">
    <property type="entry name" value="Glutathion_perox"/>
    <property type="match status" value="1"/>
</dbReference>
<dbReference type="EMBL" id="JALZWP010000011">
    <property type="protein sequence ID" value="MCL1629415.1"/>
    <property type="molecule type" value="Genomic_DNA"/>
</dbReference>
<sequence length="170" mass="19097">MIRYILAFLVTFLAAPMAHAFSFTALDGEKLDLSAWRGQPVLVVNTASFCGFTRQYRDMQALYDEYGDDGLVVLAVPSEDFNQEYSSNDDVAQFCRVETGLTFPITEITPVRGPAAHPFYRWLAQEHRKSPNWNFNKALIGPDGELIGFWGSSTRPTARAITSEIRRALP</sequence>
<feature type="chain" id="PRO_5047096460" description="Glutathione peroxidase" evidence="5">
    <location>
        <begin position="21"/>
        <end position="170"/>
    </location>
</feature>
<dbReference type="Pfam" id="PF00255">
    <property type="entry name" value="GSHPx"/>
    <property type="match status" value="1"/>
</dbReference>
<evidence type="ECO:0000256" key="2">
    <source>
        <dbReference type="ARBA" id="ARBA00022559"/>
    </source>
</evidence>
<evidence type="ECO:0000256" key="1">
    <source>
        <dbReference type="ARBA" id="ARBA00006926"/>
    </source>
</evidence>
<feature type="domain" description="Thioredoxin" evidence="6">
    <location>
        <begin position="12"/>
        <end position="170"/>
    </location>
</feature>
<evidence type="ECO:0000313" key="7">
    <source>
        <dbReference type="EMBL" id="MCL1629415.1"/>
    </source>
</evidence>
<dbReference type="InterPro" id="IPR029759">
    <property type="entry name" value="GPX_AS"/>
</dbReference>
<evidence type="ECO:0000259" key="6">
    <source>
        <dbReference type="PROSITE" id="PS51352"/>
    </source>
</evidence>
<dbReference type="PANTHER" id="PTHR11592">
    <property type="entry name" value="GLUTATHIONE PEROXIDASE"/>
    <property type="match status" value="1"/>
</dbReference>
<name>A0ABT0M3I1_9RHOB</name>
<evidence type="ECO:0000256" key="3">
    <source>
        <dbReference type="ARBA" id="ARBA00023002"/>
    </source>
</evidence>
<accession>A0ABT0M3I1</accession>
<dbReference type="Gene3D" id="3.40.30.10">
    <property type="entry name" value="Glutaredoxin"/>
    <property type="match status" value="1"/>
</dbReference>
<dbReference type="InterPro" id="IPR000889">
    <property type="entry name" value="Glutathione_peroxidase"/>
</dbReference>
<dbReference type="PROSITE" id="PS51355">
    <property type="entry name" value="GLUTATHIONE_PEROXID_3"/>
    <property type="match status" value="1"/>
</dbReference>
<dbReference type="InterPro" id="IPR036249">
    <property type="entry name" value="Thioredoxin-like_sf"/>
</dbReference>
<dbReference type="PRINTS" id="PR01011">
    <property type="entry name" value="GLUTPROXDASE"/>
</dbReference>
<keyword evidence="5" id="KW-0732">Signal</keyword>
<organism evidence="7 8">
    <name type="scientific">Roseinatronobacter domitianus</name>
    <dbReference type="NCBI Taxonomy" id="2940293"/>
    <lineage>
        <taxon>Bacteria</taxon>
        <taxon>Pseudomonadati</taxon>
        <taxon>Pseudomonadota</taxon>
        <taxon>Alphaproteobacteria</taxon>
        <taxon>Rhodobacterales</taxon>
        <taxon>Paracoccaceae</taxon>
        <taxon>Roseinatronobacter</taxon>
    </lineage>
</organism>
<feature type="signal peptide" evidence="5">
    <location>
        <begin position="1"/>
        <end position="20"/>
    </location>
</feature>
<dbReference type="InterPro" id="IPR013766">
    <property type="entry name" value="Thioredoxin_domain"/>
</dbReference>
<keyword evidence="2 4" id="KW-0575">Peroxidase</keyword>
<dbReference type="PROSITE" id="PS00460">
    <property type="entry name" value="GLUTATHIONE_PEROXID_1"/>
    <property type="match status" value="1"/>
</dbReference>
<dbReference type="SUPFAM" id="SSF52833">
    <property type="entry name" value="Thioredoxin-like"/>
    <property type="match status" value="1"/>
</dbReference>
<proteinExistence type="inferred from homology"/>
<keyword evidence="3 4" id="KW-0560">Oxidoreductase</keyword>
<evidence type="ECO:0000313" key="8">
    <source>
        <dbReference type="Proteomes" id="UP001202550"/>
    </source>
</evidence>
<dbReference type="PANTHER" id="PTHR11592:SF78">
    <property type="entry name" value="GLUTATHIONE PEROXIDASE"/>
    <property type="match status" value="1"/>
</dbReference>
<evidence type="ECO:0000256" key="5">
    <source>
        <dbReference type="SAM" id="SignalP"/>
    </source>
</evidence>
<dbReference type="PROSITE" id="PS51352">
    <property type="entry name" value="THIOREDOXIN_2"/>
    <property type="match status" value="1"/>
</dbReference>
<keyword evidence="8" id="KW-1185">Reference proteome</keyword>
<gene>
    <name evidence="7" type="ORF">M3N55_11790</name>
</gene>
<comment type="similarity">
    <text evidence="1 4">Belongs to the glutathione peroxidase family.</text>
</comment>
<dbReference type="Proteomes" id="UP001202550">
    <property type="component" value="Unassembled WGS sequence"/>
</dbReference>
<dbReference type="GO" id="GO:0004601">
    <property type="term" value="F:peroxidase activity"/>
    <property type="evidence" value="ECO:0007669"/>
    <property type="project" value="UniProtKB-KW"/>
</dbReference>